<feature type="transmembrane region" description="Helical" evidence="9">
    <location>
        <begin position="73"/>
        <end position="92"/>
    </location>
</feature>
<feature type="transmembrane region" description="Helical" evidence="9">
    <location>
        <begin position="32"/>
        <end position="53"/>
    </location>
</feature>
<dbReference type="InterPro" id="IPR004501">
    <property type="entry name" value="PTS_EIIC_3"/>
</dbReference>
<keyword evidence="12" id="KW-1185">Reference proteome</keyword>
<feature type="transmembrane region" description="Helical" evidence="9">
    <location>
        <begin position="336"/>
        <end position="361"/>
    </location>
</feature>
<dbReference type="Proteomes" id="UP000199589">
    <property type="component" value="Unassembled WGS sequence"/>
</dbReference>
<protein>
    <recommendedName>
        <fullName evidence="8">Permease IIC component</fullName>
    </recommendedName>
</protein>
<accession>A0A1I4C5N7</accession>
<feature type="transmembrane region" description="Helical" evidence="9">
    <location>
        <begin position="381"/>
        <end position="410"/>
    </location>
</feature>
<evidence type="ECO:0000256" key="5">
    <source>
        <dbReference type="ARBA" id="ARBA00022692"/>
    </source>
</evidence>
<dbReference type="Pfam" id="PF02378">
    <property type="entry name" value="PTS_EIIC"/>
    <property type="match status" value="1"/>
</dbReference>
<keyword evidence="4 8" id="KW-0762">Sugar transport</keyword>
<evidence type="ECO:0000256" key="6">
    <source>
        <dbReference type="ARBA" id="ARBA00022989"/>
    </source>
</evidence>
<feature type="transmembrane region" description="Helical" evidence="9">
    <location>
        <begin position="135"/>
        <end position="157"/>
    </location>
</feature>
<dbReference type="GO" id="GO:1901264">
    <property type="term" value="P:carbohydrate derivative transport"/>
    <property type="evidence" value="ECO:0007669"/>
    <property type="project" value="TreeGrafter"/>
</dbReference>
<sequence>MEKALNKLSDILSPIAFKLDANRYLSAVKAGLFGAMSLLIIGSVFLLFANIPINGYPEFMEGILGSDWNSYFMVPYNMTMEIMTPFVMVGVAKSLANYYKVDDIGAILLALVSFFILTPSIATADGATGIPTLNLSASGLFVGMIAVVLSTEIYRWVIQKGWVIKLPDSVPSNVARSFSALVPGLIVIILFNFVRIAFSFTPYETAHAFIFEILQTPLLALARTLPTTFIIFIFEGLLWSFGIHGSNIIGAVMNPIWLNLTAENAAAFKIGAELPNIINAQFYGNFVKIGGAGATLGLALCVIMFAKSQQYKTLGKLAIVPGLFNINEPLIFGLPIVLNPVLIIPFLIMPLLMAGMTYAAMAWDLVPLTNGANIPWTTPPIISGFLLSGWRGAVLQVFQIGVSAAVYYPFFRIVDQKAYKLEKEGTEGIEQVEDGAVQATQPTEA</sequence>
<organism evidence="11 12">
    <name type="scientific">Marinilactibacillus piezotolerans</name>
    <dbReference type="NCBI Taxonomy" id="258723"/>
    <lineage>
        <taxon>Bacteria</taxon>
        <taxon>Bacillati</taxon>
        <taxon>Bacillota</taxon>
        <taxon>Bacilli</taxon>
        <taxon>Lactobacillales</taxon>
        <taxon>Carnobacteriaceae</taxon>
        <taxon>Marinilactibacillus</taxon>
    </lineage>
</organism>
<reference evidence="12" key="1">
    <citation type="submission" date="2016-10" db="EMBL/GenBank/DDBJ databases">
        <authorList>
            <person name="Varghese N."/>
            <person name="Submissions S."/>
        </authorList>
    </citation>
    <scope>NUCLEOTIDE SEQUENCE [LARGE SCALE GENOMIC DNA]</scope>
    <source>
        <strain evidence="12">DSM 16108</strain>
    </source>
</reference>
<evidence type="ECO:0000256" key="2">
    <source>
        <dbReference type="ARBA" id="ARBA00022448"/>
    </source>
</evidence>
<keyword evidence="5 9" id="KW-0812">Transmembrane</keyword>
<evidence type="ECO:0000256" key="3">
    <source>
        <dbReference type="ARBA" id="ARBA00022475"/>
    </source>
</evidence>
<gene>
    <name evidence="11" type="ORF">SAMN04488569_11031</name>
</gene>
<dbReference type="AlphaFoldDB" id="A0A1I4C5N7"/>
<dbReference type="PROSITE" id="PS51105">
    <property type="entry name" value="PTS_EIIC_TYPE_3"/>
    <property type="match status" value="1"/>
</dbReference>
<evidence type="ECO:0000256" key="7">
    <source>
        <dbReference type="ARBA" id="ARBA00023136"/>
    </source>
</evidence>
<evidence type="ECO:0000313" key="11">
    <source>
        <dbReference type="EMBL" id="SFK76438.1"/>
    </source>
</evidence>
<keyword evidence="6 9" id="KW-1133">Transmembrane helix</keyword>
<dbReference type="STRING" id="258723.GCA_900169305_01127"/>
<comment type="subcellular location">
    <subcellularLocation>
        <location evidence="1">Cell membrane</location>
        <topology evidence="1">Multi-pass membrane protein</topology>
    </subcellularLocation>
</comment>
<feature type="transmembrane region" description="Helical" evidence="9">
    <location>
        <begin position="229"/>
        <end position="253"/>
    </location>
</feature>
<dbReference type="InterPro" id="IPR004796">
    <property type="entry name" value="PTS_IIC_cello"/>
</dbReference>
<proteinExistence type="predicted"/>
<evidence type="ECO:0000256" key="8">
    <source>
        <dbReference type="PIRNR" id="PIRNR006351"/>
    </source>
</evidence>
<evidence type="ECO:0000256" key="9">
    <source>
        <dbReference type="SAM" id="Phobius"/>
    </source>
</evidence>
<keyword evidence="2 8" id="KW-0813">Transport</keyword>
<dbReference type="EMBL" id="FOSJ01000103">
    <property type="protein sequence ID" value="SFK76438.1"/>
    <property type="molecule type" value="Genomic_DNA"/>
</dbReference>
<feature type="transmembrane region" description="Helical" evidence="9">
    <location>
        <begin position="286"/>
        <end position="306"/>
    </location>
</feature>
<comment type="function">
    <text evidence="8">The phosphoenolpyruvate-dependent sugar phosphotransferase system (PTS), a major carbohydrate active -transport system, catalyzes the phosphorylation of incoming sugar substrates concomitant with their translocation across the cell membrane.</text>
</comment>
<dbReference type="OrthoDB" id="1550290at2"/>
<feature type="transmembrane region" description="Helical" evidence="9">
    <location>
        <begin position="178"/>
        <end position="200"/>
    </location>
</feature>
<dbReference type="PANTHER" id="PTHR33989:SF11">
    <property type="entry name" value="LICHENAN PERMEASE IIC COMPONENT"/>
    <property type="match status" value="1"/>
</dbReference>
<evidence type="ECO:0000259" key="10">
    <source>
        <dbReference type="PROSITE" id="PS51105"/>
    </source>
</evidence>
<dbReference type="GO" id="GO:0009401">
    <property type="term" value="P:phosphoenolpyruvate-dependent sugar phosphotransferase system"/>
    <property type="evidence" value="ECO:0007669"/>
    <property type="project" value="InterPro"/>
</dbReference>
<dbReference type="InterPro" id="IPR003352">
    <property type="entry name" value="PTS_EIIC"/>
</dbReference>
<dbReference type="GO" id="GO:0005886">
    <property type="term" value="C:plasma membrane"/>
    <property type="evidence" value="ECO:0007669"/>
    <property type="project" value="UniProtKB-SubCell"/>
</dbReference>
<dbReference type="NCBIfam" id="TIGR00410">
    <property type="entry name" value="lacE"/>
    <property type="match status" value="1"/>
</dbReference>
<name>A0A1I4C5N7_9LACT</name>
<dbReference type="RefSeq" id="WP_091898804.1">
    <property type="nucleotide sequence ID" value="NZ_FOSJ01000103.1"/>
</dbReference>
<dbReference type="PANTHER" id="PTHR33989">
    <property type="match status" value="1"/>
</dbReference>
<dbReference type="GO" id="GO:0008982">
    <property type="term" value="F:protein-N(PI)-phosphohistidine-sugar phosphotransferase activity"/>
    <property type="evidence" value="ECO:0007669"/>
    <property type="project" value="UniProtKB-UniRule"/>
</dbReference>
<dbReference type="PIRSF" id="PIRSF006351">
    <property type="entry name" value="PTS_EIIC-Cellobiose"/>
    <property type="match status" value="1"/>
</dbReference>
<feature type="transmembrane region" description="Helical" evidence="9">
    <location>
        <begin position="104"/>
        <end position="123"/>
    </location>
</feature>
<evidence type="ECO:0000256" key="1">
    <source>
        <dbReference type="ARBA" id="ARBA00004651"/>
    </source>
</evidence>
<dbReference type="InterPro" id="IPR051088">
    <property type="entry name" value="PTS_Sugar-EIIC/EIIB"/>
</dbReference>
<dbReference type="NCBIfam" id="TIGR00359">
    <property type="entry name" value="cello_pts_IIC"/>
    <property type="match status" value="1"/>
</dbReference>
<evidence type="ECO:0000313" key="12">
    <source>
        <dbReference type="Proteomes" id="UP000199589"/>
    </source>
</evidence>
<evidence type="ECO:0000256" key="4">
    <source>
        <dbReference type="ARBA" id="ARBA00022597"/>
    </source>
</evidence>
<keyword evidence="7 8" id="KW-0472">Membrane</keyword>
<keyword evidence="3 8" id="KW-1003">Cell membrane</keyword>
<feature type="domain" description="PTS EIIC type-3" evidence="10">
    <location>
        <begin position="8"/>
        <end position="410"/>
    </location>
</feature>